<feature type="domain" description="CN hydrolase" evidence="3">
    <location>
        <begin position="109"/>
        <end position="386"/>
    </location>
</feature>
<dbReference type="Proteomes" id="UP000327013">
    <property type="component" value="Unassembled WGS sequence"/>
</dbReference>
<gene>
    <name evidence="4" type="ORF">FH972_021821</name>
</gene>
<dbReference type="Pfam" id="PF00795">
    <property type="entry name" value="CN_hydrolase"/>
    <property type="match status" value="1"/>
</dbReference>
<dbReference type="OrthoDB" id="412018at2759"/>
<dbReference type="AlphaFoldDB" id="A0A5N6KQT3"/>
<dbReference type="SUPFAM" id="SSF56317">
    <property type="entry name" value="Carbon-nitrogen hydrolase"/>
    <property type="match status" value="1"/>
</dbReference>
<name>A0A5N6KQT3_9ROSI</name>
<dbReference type="PANTHER" id="PTHR43674:SF16">
    <property type="entry name" value="CARBON-NITROGEN FAMILY, PUTATIVE (AFU_ORTHOLOGUE AFUA_5G02350)-RELATED"/>
    <property type="match status" value="1"/>
</dbReference>
<evidence type="ECO:0000313" key="5">
    <source>
        <dbReference type="Proteomes" id="UP000327013"/>
    </source>
</evidence>
<dbReference type="PANTHER" id="PTHR43674">
    <property type="entry name" value="NITRILASE C965.09-RELATED"/>
    <property type="match status" value="1"/>
</dbReference>
<dbReference type="Gene3D" id="3.60.110.10">
    <property type="entry name" value="Carbon-nitrogen hydrolase"/>
    <property type="match status" value="1"/>
</dbReference>
<reference evidence="4 5" key="1">
    <citation type="submission" date="2019-06" db="EMBL/GenBank/DDBJ databases">
        <title>A chromosomal-level reference genome of Carpinus fangiana (Coryloideae, Betulaceae).</title>
        <authorList>
            <person name="Yang X."/>
            <person name="Wang Z."/>
            <person name="Zhang L."/>
            <person name="Hao G."/>
            <person name="Liu J."/>
            <person name="Yang Y."/>
        </authorList>
    </citation>
    <scope>NUCLEOTIDE SEQUENCE [LARGE SCALE GENOMIC DNA]</scope>
    <source>
        <strain evidence="4">Cfa_2016G</strain>
        <tissue evidence="4">Leaf</tissue>
    </source>
</reference>
<accession>A0A5N6KQT3</accession>
<keyword evidence="1" id="KW-0378">Hydrolase</keyword>
<dbReference type="GO" id="GO:0016811">
    <property type="term" value="F:hydrolase activity, acting on carbon-nitrogen (but not peptide) bonds, in linear amides"/>
    <property type="evidence" value="ECO:0007669"/>
    <property type="project" value="TreeGrafter"/>
</dbReference>
<dbReference type="PROSITE" id="PS50263">
    <property type="entry name" value="CN_HYDROLASE"/>
    <property type="match status" value="1"/>
</dbReference>
<feature type="region of interest" description="Disordered" evidence="2">
    <location>
        <begin position="197"/>
        <end position="216"/>
    </location>
</feature>
<sequence length="422" mass="46518">MGSRNGSMVLPFWRASSTPKSGVRGGRWGGKIVVSATRKFHSVSTHSYITHKQKQLRTTPHFLICKGLRICRKLRACEETSLAQNGEFLQDRCDSIVLRGCLPSHCFTMRTSLTNAKPLAQQVNFNKAQNFIRSAAQQGCDLAVLPEYHLNSYVPHDPGFVEACSLWQTYLEAYQRLAKELNICIVPGTIVQTETAAGEDPDTHNTLPHSPDVGTTARSLPTQVEPIYNVAYFISNDGTIAGSYTKKNLWGAERLHQASSGRAPHPVIDTPLGKIGLLICWDLAFPEAFRELIAAGAKIVIIPTFWKLDDCSPAGRKYNASAEALFLDSTVTSRAFENTCAVVFCNAGGPAGEAYAGLSQIAAPFVGPLVRLGNSTEGMAVVDLDMELIEEAERNYQVRADIAMDDWHYDYRHDKEREHNVS</sequence>
<dbReference type="InterPro" id="IPR003010">
    <property type="entry name" value="C-N_Hydrolase"/>
</dbReference>
<protein>
    <recommendedName>
        <fullName evidence="3">CN hydrolase domain-containing protein</fullName>
    </recommendedName>
</protein>
<organism evidence="4 5">
    <name type="scientific">Carpinus fangiana</name>
    <dbReference type="NCBI Taxonomy" id="176857"/>
    <lineage>
        <taxon>Eukaryota</taxon>
        <taxon>Viridiplantae</taxon>
        <taxon>Streptophyta</taxon>
        <taxon>Embryophyta</taxon>
        <taxon>Tracheophyta</taxon>
        <taxon>Spermatophyta</taxon>
        <taxon>Magnoliopsida</taxon>
        <taxon>eudicotyledons</taxon>
        <taxon>Gunneridae</taxon>
        <taxon>Pentapetalae</taxon>
        <taxon>rosids</taxon>
        <taxon>fabids</taxon>
        <taxon>Fagales</taxon>
        <taxon>Betulaceae</taxon>
        <taxon>Carpinus</taxon>
    </lineage>
</organism>
<evidence type="ECO:0000256" key="1">
    <source>
        <dbReference type="ARBA" id="ARBA00022801"/>
    </source>
</evidence>
<dbReference type="InterPro" id="IPR050345">
    <property type="entry name" value="Aliph_Amidase/BUP"/>
</dbReference>
<evidence type="ECO:0000259" key="3">
    <source>
        <dbReference type="PROSITE" id="PS50263"/>
    </source>
</evidence>
<comment type="caution">
    <text evidence="4">The sequence shown here is derived from an EMBL/GenBank/DDBJ whole genome shotgun (WGS) entry which is preliminary data.</text>
</comment>
<dbReference type="EMBL" id="VIBQ01000010">
    <property type="protein sequence ID" value="KAB8338877.1"/>
    <property type="molecule type" value="Genomic_DNA"/>
</dbReference>
<dbReference type="CDD" id="cd07197">
    <property type="entry name" value="nitrilase"/>
    <property type="match status" value="1"/>
</dbReference>
<dbReference type="InterPro" id="IPR036526">
    <property type="entry name" value="C-N_Hydrolase_sf"/>
</dbReference>
<evidence type="ECO:0000313" key="4">
    <source>
        <dbReference type="EMBL" id="KAB8338877.1"/>
    </source>
</evidence>
<evidence type="ECO:0000256" key="2">
    <source>
        <dbReference type="SAM" id="MobiDB-lite"/>
    </source>
</evidence>
<keyword evidence="5" id="KW-1185">Reference proteome</keyword>
<proteinExistence type="predicted"/>